<evidence type="ECO:0008006" key="4">
    <source>
        <dbReference type="Google" id="ProtNLM"/>
    </source>
</evidence>
<protein>
    <recommendedName>
        <fullName evidence="4">DUF4283 domain-containing protein</fullName>
    </recommendedName>
</protein>
<feature type="compositionally biased region" description="Basic and acidic residues" evidence="1">
    <location>
        <begin position="410"/>
        <end position="423"/>
    </location>
</feature>
<sequence>MSAPAASLLRQADPARRPQDSRSVVVPSPAIEQAAAFLRSHVMTLRAADGVNATSPMAVGRALEAHLSVPVHSLRVTAHHPEHYFVAFTQPALQVNVVRRGSITVDGAFFIVSAWHEHDHAVFDSLLMHARVVIEGVPMHYWSVEGAEDILGKKVRVDRLDSRTLERGHIKTFACWVWTNDVTNIPTKHTLAVLPRGAGRVEEMEGFPPPDRRVAPPPATADYTMLVHVYRIEDWTSPSPRSSHSGQSGLPSSDSNNDDRPFPAVTAASWTMGGEDGQRGARVQRRDHAPVANTGCNGMPRRGHGRNNDGDGGSRGAGQRSWKDVMLRRSRTPARKTQPGATHQRSRSPRRPKSTMQRQGGGKVTTTPPPPAPLRHRRSCGRTPAAPAAAPLQVSADEGGRVRAPVTRPETTDGGRRDGKDPVDDFFREARKTSVASVLADPVAADVHAGAEAAVAVPLDFGGDNYFDEDVDETERVQLDAFSSTLSAATTDCGQFNRATPSTARTMKAQLGTVTSRARQLEITADDGSQQQHRGLFRATEPPILATPAKRPSAPPKSRTAATATR</sequence>
<keyword evidence="3" id="KW-1185">Reference proteome</keyword>
<reference evidence="3" key="1">
    <citation type="journal article" date="2012" name="Nature">
        <title>A physical, genetic and functional sequence assembly of the barley genome.</title>
        <authorList>
            <consortium name="The International Barley Genome Sequencing Consortium"/>
            <person name="Mayer K.F."/>
            <person name="Waugh R."/>
            <person name="Brown J.W."/>
            <person name="Schulman A."/>
            <person name="Langridge P."/>
            <person name="Platzer M."/>
            <person name="Fincher G.B."/>
            <person name="Muehlbauer G.J."/>
            <person name="Sato K."/>
            <person name="Close T.J."/>
            <person name="Wise R.P."/>
            <person name="Stein N."/>
        </authorList>
    </citation>
    <scope>NUCLEOTIDE SEQUENCE [LARGE SCALE GENOMIC DNA]</scope>
    <source>
        <strain evidence="3">cv. Morex</strain>
    </source>
</reference>
<dbReference type="PANTHER" id="PTHR33087">
    <property type="entry name" value="OS07G0539200 PROTEIN"/>
    <property type="match status" value="1"/>
</dbReference>
<reference evidence="2" key="3">
    <citation type="submission" date="2022-01" db="UniProtKB">
        <authorList>
            <consortium name="EnsemblPlants"/>
        </authorList>
    </citation>
    <scope>IDENTIFICATION</scope>
    <source>
        <strain evidence="2">subsp. vulgare</strain>
    </source>
</reference>
<organism evidence="2 3">
    <name type="scientific">Hordeum vulgare subsp. vulgare</name>
    <name type="common">Domesticated barley</name>
    <dbReference type="NCBI Taxonomy" id="112509"/>
    <lineage>
        <taxon>Eukaryota</taxon>
        <taxon>Viridiplantae</taxon>
        <taxon>Streptophyta</taxon>
        <taxon>Embryophyta</taxon>
        <taxon>Tracheophyta</taxon>
        <taxon>Spermatophyta</taxon>
        <taxon>Magnoliopsida</taxon>
        <taxon>Liliopsida</taxon>
        <taxon>Poales</taxon>
        <taxon>Poaceae</taxon>
        <taxon>BOP clade</taxon>
        <taxon>Pooideae</taxon>
        <taxon>Triticodae</taxon>
        <taxon>Triticeae</taxon>
        <taxon>Hordeinae</taxon>
        <taxon>Hordeum</taxon>
    </lineage>
</organism>
<dbReference type="InterPro" id="IPR053253">
    <property type="entry name" value="Sex_diff_modulator"/>
</dbReference>
<reference evidence="2" key="2">
    <citation type="submission" date="2020-10" db="EMBL/GenBank/DDBJ databases">
        <authorList>
            <person name="Scholz U."/>
            <person name="Mascher M."/>
            <person name="Fiebig A."/>
        </authorList>
    </citation>
    <scope>NUCLEOTIDE SEQUENCE [LARGE SCALE GENOMIC DNA]</scope>
    <source>
        <strain evidence="2">cv. Morex</strain>
    </source>
</reference>
<accession>A0A8I6XU18</accession>
<feature type="compositionally biased region" description="Low complexity" evidence="1">
    <location>
        <begin position="237"/>
        <end position="255"/>
    </location>
</feature>
<dbReference type="Gramene" id="HORVU.MOREX.r3.3HG0227740.1">
    <property type="protein sequence ID" value="HORVU.MOREX.r3.3HG0227740.1.CDS1"/>
    <property type="gene ID" value="HORVU.MOREX.r3.3HG0227740"/>
</dbReference>
<feature type="compositionally biased region" description="Basic and acidic residues" evidence="1">
    <location>
        <begin position="276"/>
        <end position="289"/>
    </location>
</feature>
<evidence type="ECO:0000313" key="2">
    <source>
        <dbReference type="EnsemblPlants" id="HORVU.MOREX.r3.3HG0227740.1.CDS1"/>
    </source>
</evidence>
<evidence type="ECO:0000256" key="1">
    <source>
        <dbReference type="SAM" id="MobiDB-lite"/>
    </source>
</evidence>
<dbReference type="PANTHER" id="PTHR33087:SF47">
    <property type="entry name" value="DUF4283 DOMAIN-CONTAINING PROTEIN"/>
    <property type="match status" value="1"/>
</dbReference>
<feature type="region of interest" description="Disordered" evidence="1">
    <location>
        <begin position="237"/>
        <end position="423"/>
    </location>
</feature>
<evidence type="ECO:0000313" key="3">
    <source>
        <dbReference type="Proteomes" id="UP000011116"/>
    </source>
</evidence>
<name>A0A8I6XU18_HORVV</name>
<feature type="compositionally biased region" description="Basic residues" evidence="1">
    <location>
        <begin position="344"/>
        <end position="353"/>
    </location>
</feature>
<dbReference type="EnsemblPlants" id="HORVU.MOREX.r3.3HG0227740.1">
    <property type="protein sequence ID" value="HORVU.MOREX.r3.3HG0227740.1.CDS1"/>
    <property type="gene ID" value="HORVU.MOREX.r3.3HG0227740"/>
</dbReference>
<feature type="region of interest" description="Disordered" evidence="1">
    <location>
        <begin position="523"/>
        <end position="566"/>
    </location>
</feature>
<dbReference type="AlphaFoldDB" id="A0A8I6XU18"/>
<feature type="region of interest" description="Disordered" evidence="1">
    <location>
        <begin position="1"/>
        <end position="25"/>
    </location>
</feature>
<proteinExistence type="predicted"/>
<dbReference type="Proteomes" id="UP000011116">
    <property type="component" value="Chromosome 3H"/>
</dbReference>